<dbReference type="InterPro" id="IPR004167">
    <property type="entry name" value="PSBD"/>
</dbReference>
<comment type="cofactor">
    <cofactor evidence="1 5">
        <name>(R)-lipoate</name>
        <dbReference type="ChEBI" id="CHEBI:83088"/>
    </cofactor>
</comment>
<dbReference type="PROSITE" id="PS50968">
    <property type="entry name" value="BIOTINYL_LIPOYL"/>
    <property type="match status" value="1"/>
</dbReference>
<dbReference type="GO" id="GO:0016746">
    <property type="term" value="F:acyltransferase activity"/>
    <property type="evidence" value="ECO:0007669"/>
    <property type="project" value="UniProtKB-KW"/>
</dbReference>
<dbReference type="PANTHER" id="PTHR23151">
    <property type="entry name" value="DIHYDROLIPOAMIDE ACETYL/SUCCINYL-TRANSFERASE-RELATED"/>
    <property type="match status" value="1"/>
</dbReference>
<dbReference type="GO" id="GO:0045254">
    <property type="term" value="C:pyruvate dehydrogenase complex"/>
    <property type="evidence" value="ECO:0007669"/>
    <property type="project" value="InterPro"/>
</dbReference>
<dbReference type="CDD" id="cd06849">
    <property type="entry name" value="lipoyl_domain"/>
    <property type="match status" value="1"/>
</dbReference>
<evidence type="ECO:0000256" key="1">
    <source>
        <dbReference type="ARBA" id="ARBA00001938"/>
    </source>
</evidence>
<dbReference type="InterPro" id="IPR023213">
    <property type="entry name" value="CAT-like_dom_sf"/>
</dbReference>
<keyword evidence="5 9" id="KW-0808">Transferase</keyword>
<dbReference type="AlphaFoldDB" id="A0A1U9NQ27"/>
<dbReference type="Gene3D" id="4.10.320.10">
    <property type="entry name" value="E3-binding domain"/>
    <property type="match status" value="1"/>
</dbReference>
<evidence type="ECO:0000256" key="6">
    <source>
        <dbReference type="SAM" id="MobiDB-lite"/>
    </source>
</evidence>
<evidence type="ECO:0000256" key="4">
    <source>
        <dbReference type="ARBA" id="ARBA00025211"/>
    </source>
</evidence>
<sequence length="428" mass="46512">MAEKVPMIALSPTMEDGHIVKWVKEEGEQVDTGEVLCEVETDKATMEYESTFEGTLLKIVVPEGESAKVGQMIAVIGEEGEDISELLKEEPSEPEEKEKTEAQKQEPEETAEEEPIEEGAEEQTEPKEQKEEPKEKPKPQPAAAKTKSSPLARKIAQEHGIDIEQIEGSGPDGRVVEADVKKAVEQGTTGKTAPAAAAPAEFTEKTEKVSQKRWLIAKRMTESKFSAPHYYLKVSVQMDDLMASRSRINEKLDGKISLNAILLKLIAQTLTKHPTVNASWNDDSITMHGRVDIGVAVAQKDGLIAPVVRNCETKTIRQIDSELRDLIDKARTGSLSSGSYSNPTFTISNLGAMGIEEFTAIINQPASAILAIGQITPTPIINGSGEFDAAKIMKLTLACDHRVIDGAVGAAFLSELKQTLENPLQAVC</sequence>
<protein>
    <recommendedName>
        <fullName evidence="5">Dihydrolipoamide acetyltransferase component of pyruvate dehydrogenase complex</fullName>
        <ecNumber evidence="5">2.3.1.-</ecNumber>
    </recommendedName>
</protein>
<evidence type="ECO:0000256" key="5">
    <source>
        <dbReference type="RuleBase" id="RU003423"/>
    </source>
</evidence>
<dbReference type="Gene3D" id="3.30.559.10">
    <property type="entry name" value="Chloramphenicol acetyltransferase-like domain"/>
    <property type="match status" value="1"/>
</dbReference>
<dbReference type="InterPro" id="IPR001078">
    <property type="entry name" value="2-oxoacid_DH_actylTfrase"/>
</dbReference>
<keyword evidence="10" id="KW-1185">Reference proteome</keyword>
<feature type="compositionally biased region" description="Basic and acidic residues" evidence="6">
    <location>
        <begin position="124"/>
        <end position="138"/>
    </location>
</feature>
<dbReference type="EMBL" id="CP019791">
    <property type="protein sequence ID" value="AQT69616.1"/>
    <property type="molecule type" value="Genomic_DNA"/>
</dbReference>
<dbReference type="Pfam" id="PF00364">
    <property type="entry name" value="Biotin_lipoyl"/>
    <property type="match status" value="1"/>
</dbReference>
<keyword evidence="5 9" id="KW-0012">Acyltransferase</keyword>
<dbReference type="InterPro" id="IPR045257">
    <property type="entry name" value="E2/Pdx1"/>
</dbReference>
<dbReference type="FunFam" id="2.40.50.100:FF:000010">
    <property type="entry name" value="Acetyltransferase component of pyruvate dehydrogenase complex"/>
    <property type="match status" value="1"/>
</dbReference>
<dbReference type="Proteomes" id="UP000189674">
    <property type="component" value="Chromosome"/>
</dbReference>
<feature type="domain" description="Lipoyl-binding" evidence="7">
    <location>
        <begin position="1"/>
        <end position="77"/>
    </location>
</feature>
<dbReference type="GO" id="GO:0006086">
    <property type="term" value="P:pyruvate decarboxylation to acetyl-CoA"/>
    <property type="evidence" value="ECO:0007669"/>
    <property type="project" value="InterPro"/>
</dbReference>
<feature type="region of interest" description="Disordered" evidence="6">
    <location>
        <begin position="87"/>
        <end position="152"/>
    </location>
</feature>
<dbReference type="SUPFAM" id="SSF51230">
    <property type="entry name" value="Single hybrid motif"/>
    <property type="match status" value="1"/>
</dbReference>
<evidence type="ECO:0000313" key="9">
    <source>
        <dbReference type="EMBL" id="AQT69616.1"/>
    </source>
</evidence>
<evidence type="ECO:0000313" key="10">
    <source>
        <dbReference type="Proteomes" id="UP000189674"/>
    </source>
</evidence>
<feature type="compositionally biased region" description="Basic and acidic residues" evidence="6">
    <location>
        <begin position="87"/>
        <end position="107"/>
    </location>
</feature>
<feature type="compositionally biased region" description="Acidic residues" evidence="6">
    <location>
        <begin position="108"/>
        <end position="123"/>
    </location>
</feature>
<gene>
    <name evidence="9" type="primary">pdhC_3</name>
    <name evidence="9" type="ORF">STSP2_02810</name>
</gene>
<feature type="domain" description="Peripheral subunit-binding (PSBD)" evidence="8">
    <location>
        <begin position="147"/>
        <end position="184"/>
    </location>
</feature>
<dbReference type="SUPFAM" id="SSF52777">
    <property type="entry name" value="CoA-dependent acyltransferases"/>
    <property type="match status" value="1"/>
</dbReference>
<dbReference type="EC" id="2.3.1.-" evidence="5"/>
<dbReference type="InterPro" id="IPR036625">
    <property type="entry name" value="E3-bd_dom_sf"/>
</dbReference>
<keyword evidence="3 5" id="KW-0450">Lipoyl</keyword>
<organism evidence="9 10">
    <name type="scientific">Anaerohalosphaera lusitana</name>
    <dbReference type="NCBI Taxonomy" id="1936003"/>
    <lineage>
        <taxon>Bacteria</taxon>
        <taxon>Pseudomonadati</taxon>
        <taxon>Planctomycetota</taxon>
        <taxon>Phycisphaerae</taxon>
        <taxon>Sedimentisphaerales</taxon>
        <taxon>Anaerohalosphaeraceae</taxon>
        <taxon>Anaerohalosphaera</taxon>
    </lineage>
</organism>
<comment type="function">
    <text evidence="4">The pyruvate dehydrogenase complex catalyzes the overall conversion of pyruvate to acetyl-CoA and CO(2). It contains multiple copies of three enzymatic components: pyruvate dehydrogenase (E1), dihydrolipoamide acetyltransferase (E2) and lipoamide dehydrogenase (E3).</text>
</comment>
<keyword evidence="9" id="KW-0670">Pyruvate</keyword>
<dbReference type="Gene3D" id="2.40.50.100">
    <property type="match status" value="1"/>
</dbReference>
<dbReference type="InterPro" id="IPR000089">
    <property type="entry name" value="Biotin_lipoyl"/>
</dbReference>
<dbReference type="RefSeq" id="WP_146663284.1">
    <property type="nucleotide sequence ID" value="NZ_CP019791.1"/>
</dbReference>
<dbReference type="SUPFAM" id="SSF47005">
    <property type="entry name" value="Peripheral subunit-binding domain of 2-oxo acid dehydrogenase complex"/>
    <property type="match status" value="1"/>
</dbReference>
<reference evidence="10" key="1">
    <citation type="submission" date="2017-02" db="EMBL/GenBank/DDBJ databases">
        <title>Comparative genomics and description of representatives of a novel lineage of planctomycetes thriving in anoxic sediments.</title>
        <authorList>
            <person name="Spring S."/>
            <person name="Bunk B."/>
            <person name="Sproer C."/>
        </authorList>
    </citation>
    <scope>NUCLEOTIDE SEQUENCE [LARGE SCALE GENOMIC DNA]</scope>
    <source>
        <strain evidence="10">ST-NAGAB-D1</strain>
    </source>
</reference>
<dbReference type="KEGG" id="alus:STSP2_02810"/>
<evidence type="ECO:0000256" key="2">
    <source>
        <dbReference type="ARBA" id="ARBA00007317"/>
    </source>
</evidence>
<accession>A0A1U9NQ27</accession>
<dbReference type="STRING" id="1936003.STSP2_02810"/>
<dbReference type="InterPro" id="IPR011053">
    <property type="entry name" value="Single_hybrid_motif"/>
</dbReference>
<dbReference type="Pfam" id="PF00198">
    <property type="entry name" value="2-oxoacid_dh"/>
    <property type="match status" value="1"/>
</dbReference>
<dbReference type="OrthoDB" id="9805770at2"/>
<name>A0A1U9NQ27_9BACT</name>
<proteinExistence type="inferred from homology"/>
<evidence type="ECO:0000259" key="7">
    <source>
        <dbReference type="PROSITE" id="PS50968"/>
    </source>
</evidence>
<dbReference type="PANTHER" id="PTHR23151:SF90">
    <property type="entry name" value="DIHYDROLIPOYLLYSINE-RESIDUE ACETYLTRANSFERASE COMPONENT OF PYRUVATE DEHYDROGENASE COMPLEX, MITOCHONDRIAL-RELATED"/>
    <property type="match status" value="1"/>
</dbReference>
<dbReference type="PROSITE" id="PS51826">
    <property type="entry name" value="PSBD"/>
    <property type="match status" value="1"/>
</dbReference>
<comment type="similarity">
    <text evidence="2 5">Belongs to the 2-oxoacid dehydrogenase family.</text>
</comment>
<evidence type="ECO:0000259" key="8">
    <source>
        <dbReference type="PROSITE" id="PS51826"/>
    </source>
</evidence>
<dbReference type="Pfam" id="PF02817">
    <property type="entry name" value="E3_binding"/>
    <property type="match status" value="1"/>
</dbReference>
<evidence type="ECO:0000256" key="3">
    <source>
        <dbReference type="ARBA" id="ARBA00022823"/>
    </source>
</evidence>